<protein>
    <recommendedName>
        <fullName evidence="13">Polyadenylate-binding protein</fullName>
    </recommendedName>
</protein>
<dbReference type="CDD" id="cd12379">
    <property type="entry name" value="RRM2_I_PABPs"/>
    <property type="match status" value="2"/>
</dbReference>
<name>A0A8S2MKR6_9BILA</name>
<dbReference type="PANTHER" id="PTHR24012">
    <property type="entry name" value="RNA BINDING PROTEIN"/>
    <property type="match status" value="1"/>
</dbReference>
<comment type="subcellular location">
    <subcellularLocation>
        <location evidence="2">Cytoplasm</location>
    </subcellularLocation>
    <subcellularLocation>
        <location evidence="1">Nucleus</location>
    </subcellularLocation>
</comment>
<dbReference type="GO" id="GO:0003723">
    <property type="term" value="F:RNA binding"/>
    <property type="evidence" value="ECO:0007669"/>
    <property type="project" value="UniProtKB-UniRule"/>
</dbReference>
<dbReference type="FunFam" id="3.30.70.330:FF:000003">
    <property type="entry name" value="Polyadenylate-binding protein"/>
    <property type="match status" value="2"/>
</dbReference>
<dbReference type="Gene3D" id="1.10.1900.10">
    <property type="entry name" value="c-terminal domain of poly(a) binding protein"/>
    <property type="match status" value="1"/>
</dbReference>
<feature type="domain" description="RRM" evidence="9">
    <location>
        <begin position="104"/>
        <end position="181"/>
    </location>
</feature>
<feature type="domain" description="RRM" evidence="9">
    <location>
        <begin position="947"/>
        <end position="1025"/>
    </location>
</feature>
<dbReference type="CDD" id="cd12380">
    <property type="entry name" value="RRM3_I_PABPs"/>
    <property type="match status" value="1"/>
</dbReference>
<evidence type="ECO:0000313" key="11">
    <source>
        <dbReference type="EMBL" id="CAF3962888.1"/>
    </source>
</evidence>
<dbReference type="InterPro" id="IPR003954">
    <property type="entry name" value="RRM_euk-type"/>
</dbReference>
<proteinExistence type="inferred from homology"/>
<comment type="caution">
    <text evidence="11">The sequence shown here is derived from an EMBL/GenBank/DDBJ whole genome shotgun (WGS) entry which is preliminary data.</text>
</comment>
<gene>
    <name evidence="11" type="ORF">SMN809_LOCUS9893</name>
</gene>
<evidence type="ECO:0000256" key="4">
    <source>
        <dbReference type="ARBA" id="ARBA00022490"/>
    </source>
</evidence>
<dbReference type="Pfam" id="PF00076">
    <property type="entry name" value="RRM_1"/>
    <property type="match status" value="6"/>
</dbReference>
<comment type="similarity">
    <text evidence="3">Belongs to the polyadenylate-binding protein type-1 family.</text>
</comment>
<dbReference type="CDD" id="cd12381">
    <property type="entry name" value="RRM4_I_PABPs"/>
    <property type="match status" value="1"/>
</dbReference>
<feature type="domain" description="PABC" evidence="10">
    <location>
        <begin position="543"/>
        <end position="620"/>
    </location>
</feature>
<evidence type="ECO:0000256" key="6">
    <source>
        <dbReference type="ARBA" id="ARBA00022884"/>
    </source>
</evidence>
<keyword evidence="5" id="KW-0677">Repeat</keyword>
<dbReference type="EMBL" id="CAJOBI010003281">
    <property type="protein sequence ID" value="CAF3962888.1"/>
    <property type="molecule type" value="Genomic_DNA"/>
</dbReference>
<dbReference type="SUPFAM" id="SSF63570">
    <property type="entry name" value="PABC (PABP) domain"/>
    <property type="match status" value="1"/>
</dbReference>
<dbReference type="FunFam" id="1.10.1900.10:FF:000001">
    <property type="entry name" value="Polyadenylate-binding protein"/>
    <property type="match status" value="1"/>
</dbReference>
<keyword evidence="4" id="KW-0963">Cytoplasm</keyword>
<dbReference type="NCBIfam" id="TIGR01628">
    <property type="entry name" value="PABP-1234"/>
    <property type="match status" value="1"/>
</dbReference>
<feature type="domain" description="RRM" evidence="9">
    <location>
        <begin position="195"/>
        <end position="272"/>
    </location>
</feature>
<evidence type="ECO:0000256" key="3">
    <source>
        <dbReference type="ARBA" id="ARBA00008557"/>
    </source>
</evidence>
<evidence type="ECO:0000256" key="8">
    <source>
        <dbReference type="PROSITE-ProRule" id="PRU00176"/>
    </source>
</evidence>
<dbReference type="InterPro" id="IPR036053">
    <property type="entry name" value="PABP-dom"/>
</dbReference>
<organism evidence="11 12">
    <name type="scientific">Rotaria magnacalcarata</name>
    <dbReference type="NCBI Taxonomy" id="392030"/>
    <lineage>
        <taxon>Eukaryota</taxon>
        <taxon>Metazoa</taxon>
        <taxon>Spiralia</taxon>
        <taxon>Gnathifera</taxon>
        <taxon>Rotifera</taxon>
        <taxon>Eurotatoria</taxon>
        <taxon>Bdelloidea</taxon>
        <taxon>Philodinida</taxon>
        <taxon>Philodinidae</taxon>
        <taxon>Rotaria</taxon>
    </lineage>
</organism>
<evidence type="ECO:0000256" key="7">
    <source>
        <dbReference type="ARBA" id="ARBA00023242"/>
    </source>
</evidence>
<dbReference type="PROSITE" id="PS50102">
    <property type="entry name" value="RRM"/>
    <property type="match status" value="7"/>
</dbReference>
<dbReference type="InterPro" id="IPR002004">
    <property type="entry name" value="PABP_HYD_C"/>
</dbReference>
<sequence>MATTNTAAGAASYPMTSLYVGDLHADVTEAMLFDKFASAGPILSVSVCRDMITRRSLGYAYVNFQQPADAKRALDTMNFDVLCGRPLRIIWHQRDPTLCKSDVGKVLIENLDKNIDNESLYNTFSAFGNILSCKIMTNENGQSKGFGFVHFETQEAADSAIIKVNGMLLADKKVFVGRFMSRDQRTDPRGPRKFTNIFVKNFGDQLDEEKFRELFSKYGKITDLKLVTDDSGHSKGFGFCSFDTPEEAEQAVQNLNGFTVGDKQIYVGRFQKKNERLSEMKRKKELQRQERMNKYQGVNLCIKNLDDTIDVERLREEFSKFGTITSAKIMSENGRSKGFGFVCFSAPDEATKAATEMSGRIVGSKPLYVALAQRKEERRMLLASHHMQRITTTRVPPPMQLPFPNNLPGMMSYLPTPMGPSQPRNFYPPTAMPGYRPIPRWTGAGGGGGMRPQQGAQMIAGMQLPQSMAVAQHRSGTMANLTNRSGMQMTARPIPTPGQMMTGGAIRAQAGMQQQNTAYTRAARNLPQNNAGGFGNSIVVAGQEPLTPAGLANATPQEQQQMLGERLFPLIQIMQPESAGKITGMLLEIDNTELLHMLESRESLKAKVEEAIAVLQAHQATRDDRPLVTTVGSLNLTWPMYGIHNGTYEGQYFSITRTCSVDTGLFVLYHAYKAGSDSFRNLFKNDIRNVFIALRETFEYVESHGWTVARLHWLKRHQLLDTKTHDEKYDLLNTLNKIVFDYVKPMQEFDIKSECICTACPKRVRKYSSVDITLQKIDNKYPNYIDSFENDSVGTCGTNLGPDEPQNYPEEYSVDEKYPVTDIKTNNTQIVKRYICQAPRTIYKQYLKYISPFIIISVETDEPLMEELPDPLSIGQHEYKLSAGITNTHSHFTAIIKANDGSYVCFDNMNSKGCFPYDESEKRETSQIQQNMAATNTAAGAPSYPMGSLYVGDLHADVTEAVLFDTFASVGPVLSIRVCRDMITRRSLGYAYVNFQEAADAERALDTMNFDVLRSRPLRIMWSQRDPALRKSGVGNVFIKNLDNNIDNKLLYDTFSAFGNILSCKIMTDENGQSKGFGFVHFETQEAADSAINKVNGMLLADKKVFVGRFLSRTQRDGDSEPRKFTNIFVKNFGNQLDEEKFRELFSKYGKITDLK</sequence>
<dbReference type="GO" id="GO:0005634">
    <property type="term" value="C:nucleus"/>
    <property type="evidence" value="ECO:0007669"/>
    <property type="project" value="UniProtKB-SubCell"/>
</dbReference>
<feature type="domain" description="RRM" evidence="9">
    <location>
        <begin position="298"/>
        <end position="374"/>
    </location>
</feature>
<dbReference type="Proteomes" id="UP000676336">
    <property type="component" value="Unassembled WGS sequence"/>
</dbReference>
<evidence type="ECO:0000259" key="10">
    <source>
        <dbReference type="PROSITE" id="PS51309"/>
    </source>
</evidence>
<evidence type="ECO:0000259" key="9">
    <source>
        <dbReference type="PROSITE" id="PS50102"/>
    </source>
</evidence>
<dbReference type="SMART" id="SM00360">
    <property type="entry name" value="RRM"/>
    <property type="match status" value="6"/>
</dbReference>
<dbReference type="Gene3D" id="3.30.70.330">
    <property type="match status" value="7"/>
</dbReference>
<keyword evidence="6 8" id="KW-0694">RNA-binding</keyword>
<feature type="non-terminal residue" evidence="11">
    <location>
        <position position="1156"/>
    </location>
</feature>
<dbReference type="PROSITE" id="PS51309">
    <property type="entry name" value="PABC"/>
    <property type="match status" value="1"/>
</dbReference>
<dbReference type="InterPro" id="IPR012677">
    <property type="entry name" value="Nucleotide-bd_a/b_plait_sf"/>
</dbReference>
<keyword evidence="7" id="KW-0539">Nucleus</keyword>
<dbReference type="FunFam" id="3.30.70.330:FF:000021">
    <property type="entry name" value="Polyadenylate-binding protein"/>
    <property type="match status" value="2"/>
</dbReference>
<evidence type="ECO:0000313" key="12">
    <source>
        <dbReference type="Proteomes" id="UP000676336"/>
    </source>
</evidence>
<dbReference type="SMART" id="SM00361">
    <property type="entry name" value="RRM_1"/>
    <property type="match status" value="3"/>
</dbReference>
<dbReference type="FunFam" id="3.30.70.330:FF:000651">
    <property type="entry name" value="Poly(A) binding protein cytoplasmic 1 like"/>
    <property type="match status" value="1"/>
</dbReference>
<dbReference type="InterPro" id="IPR035979">
    <property type="entry name" value="RBD_domain_sf"/>
</dbReference>
<dbReference type="InterPro" id="IPR000504">
    <property type="entry name" value="RRM_dom"/>
</dbReference>
<dbReference type="SUPFAM" id="SSF54928">
    <property type="entry name" value="RNA-binding domain, RBD"/>
    <property type="match status" value="5"/>
</dbReference>
<evidence type="ECO:0000256" key="5">
    <source>
        <dbReference type="ARBA" id="ARBA00022737"/>
    </source>
</evidence>
<dbReference type="InterPro" id="IPR006515">
    <property type="entry name" value="PABP_1234"/>
</dbReference>
<feature type="domain" description="RRM" evidence="9">
    <location>
        <begin position="1035"/>
        <end position="1112"/>
    </location>
</feature>
<evidence type="ECO:0008006" key="13">
    <source>
        <dbReference type="Google" id="ProtNLM"/>
    </source>
</evidence>
<feature type="domain" description="RRM" evidence="9">
    <location>
        <begin position="16"/>
        <end position="94"/>
    </location>
</feature>
<accession>A0A8S2MKR6</accession>
<dbReference type="FunFam" id="3.30.70.330:FF:000091">
    <property type="entry name" value="Polyadenylate-binding protein"/>
    <property type="match status" value="1"/>
</dbReference>
<dbReference type="GO" id="GO:0005737">
    <property type="term" value="C:cytoplasm"/>
    <property type="evidence" value="ECO:0007669"/>
    <property type="project" value="UniProtKB-SubCell"/>
</dbReference>
<dbReference type="AlphaFoldDB" id="A0A8S2MKR6"/>
<feature type="domain" description="RRM" evidence="9">
    <location>
        <begin position="1126"/>
        <end position="1156"/>
    </location>
</feature>
<dbReference type="InterPro" id="IPR034364">
    <property type="entry name" value="PABP_RRM1"/>
</dbReference>
<dbReference type="CDD" id="cd12378">
    <property type="entry name" value="RRM1_I_PABPs"/>
    <property type="match status" value="2"/>
</dbReference>
<dbReference type="SMART" id="SM00517">
    <property type="entry name" value="PolyA"/>
    <property type="match status" value="1"/>
</dbReference>
<dbReference type="Pfam" id="PF00658">
    <property type="entry name" value="MLLE"/>
    <property type="match status" value="1"/>
</dbReference>
<evidence type="ECO:0000256" key="2">
    <source>
        <dbReference type="ARBA" id="ARBA00004496"/>
    </source>
</evidence>
<dbReference type="InterPro" id="IPR045305">
    <property type="entry name" value="RRM2_I_PABPs"/>
</dbReference>
<reference evidence="11" key="1">
    <citation type="submission" date="2021-02" db="EMBL/GenBank/DDBJ databases">
        <authorList>
            <person name="Nowell W R."/>
        </authorList>
    </citation>
    <scope>NUCLEOTIDE SEQUENCE</scope>
</reference>
<evidence type="ECO:0000256" key="1">
    <source>
        <dbReference type="ARBA" id="ARBA00004123"/>
    </source>
</evidence>